<organism evidence="1 2">
    <name type="scientific">Coniosporium uncinatum</name>
    <dbReference type="NCBI Taxonomy" id="93489"/>
    <lineage>
        <taxon>Eukaryota</taxon>
        <taxon>Fungi</taxon>
        <taxon>Dikarya</taxon>
        <taxon>Ascomycota</taxon>
        <taxon>Pezizomycotina</taxon>
        <taxon>Dothideomycetes</taxon>
        <taxon>Dothideomycetes incertae sedis</taxon>
        <taxon>Coniosporium</taxon>
    </lineage>
</organism>
<proteinExistence type="predicted"/>
<reference evidence="1" key="1">
    <citation type="submission" date="2024-09" db="EMBL/GenBank/DDBJ databases">
        <title>Black Yeasts Isolated from many extreme environments.</title>
        <authorList>
            <person name="Coleine C."/>
            <person name="Stajich J.E."/>
            <person name="Selbmann L."/>
        </authorList>
    </citation>
    <scope>NUCLEOTIDE SEQUENCE</scope>
    <source>
        <strain evidence="1">CCFEE 5737</strain>
    </source>
</reference>
<comment type="caution">
    <text evidence="1">The sequence shown here is derived from an EMBL/GenBank/DDBJ whole genome shotgun (WGS) entry which is preliminary data.</text>
</comment>
<accession>A0ACC3DY91</accession>
<dbReference type="Proteomes" id="UP001186974">
    <property type="component" value="Unassembled WGS sequence"/>
</dbReference>
<evidence type="ECO:0000313" key="2">
    <source>
        <dbReference type="Proteomes" id="UP001186974"/>
    </source>
</evidence>
<sequence>MPAPQDDITLVDATNTAYISPWEEINKITVTQTPSPPSPSCIDSTCTDVAPHIHSSENSTYSYSAFLPLIERFRQFTEWLSVAYFSNCKHVNNSMPAIDTRRRARRDAAWMFWRPALGPLGKCVLPTITLQILAICCPATIDVDRASQPWMGILGTLLALLGITTLCFERDVMSEVLLLLAPYLLYLAFCLALGVWAWYQQVLRAPRPTVVWNFRTLTIPRKILLAIEYPKRLLITYPLQEMVLARGVGHMTPRWTSQFDGTVTVPYASLLLGYLTPAVEPTSLNTGIAEHSSAAPSLTTELPQALSQIEVDTASEQVPRDRALHRRIRAANEVKAEKQAMADKRQRRADTISRFAVEVGCSEFDARKCLADYRWDYGAALAWCTKLEEKKMNTTEASPASTSEERAETTPQKPQHWGSSDVPLPTPPPAPSPYSSPLALATRPATPPTPASSPSAPSPAIRPAIPPLPFIAPAADVPPPVPSTTAPHAPVAEIEDVIPAVGSVSAFTPPLVPNAATASPICIVSSSPPLLPEPQNTSPAICQPDCDVAASSGEDLLSKNSAADVLDSTAQRAAPLLTSKFTKPLELDFVAATQPSPSGNTCSSASFGQSARVRLSDLIFTKPPTPSHQPAIFTPIQTVVHGGVDEVSKTLPPVPSHSISHGVEPQGLPNVADTSADPEAFMNDLPARSEDFREETMALSASTREDVIMEDGTETAPEQVDIEMPDGPATTSLANVVPSQPTSYAAAASFAEHVDDIMEEVALTRSPSSQSHAFISTGPSAPLEMEVDSQPLSAPAQSSVAAQPSMPAPPTVPGYSTLRPQAARPSAPATATQASFAPPFGQPFGPVQPTSSAQPVSVPHVAHPLRRAVPVHPSSTPQPAHSFPYGTLAPVSSARQPTPLQPALRAPHPLASLPVVQSQPVNSVPTAASSVLSKHKANHDLEEAPRLNRARTGAAKHDLPAQSTLHNETKVETWAKQFFRSDKEVDSNLMKYVMNRLKAKSGSLDERQVHRICDDDGHEYRRRRKAALEFVDDDDLDVEWPEGDGAKERAKSGFKSYLLDNIMLSSLRGPALMPLGKEMKEQCRTVARLYMGQTEETRISSKYAVRNLQRRIRECFAEIAETQEQDIWGKTSMINWALLGLSKTNQPGHTAASLKKWCLQQEKNYSRVSNGLDLLPEEPAPESTSAEDQELDTEMPEAGAALAEGSPDHPDPVNVSSSLQTVATSAAGSSSRNMMPTVVGASALSRAPPHLNFTTPSTVVAQPSTSVQPAFPVQFVPATQPAAPSSRGSLVRFPPVTPSSPAIAPSLPVAQRSTAAVAGKQKRKAEDNGAGASDSRVSKVSKLTAAGFVLPPVASDPLTLLSSEAESYLRERDQHHDGLLWRFIHHHVRANAAQMVPNSGDVARLCENRVPEYLSVRNPLAEVIKSMVGSDVFKSRRMAGAQGWLFAQVITEDNEMATDFRKDLKVWCREQLQIYAREMKKARELRAQAVWAHFMGKANVESLWEPVAMVSDIVKELTATYCPASDDPAVIAAWCDAKEDAWFRVHRPADVNVQDADAMS</sequence>
<evidence type="ECO:0000313" key="1">
    <source>
        <dbReference type="EMBL" id="KAK3081704.1"/>
    </source>
</evidence>
<protein>
    <submittedName>
        <fullName evidence="1">Uncharacterized protein</fullName>
    </submittedName>
</protein>
<dbReference type="EMBL" id="JAWDJW010000087">
    <property type="protein sequence ID" value="KAK3081704.1"/>
    <property type="molecule type" value="Genomic_DNA"/>
</dbReference>
<keyword evidence="2" id="KW-1185">Reference proteome</keyword>
<name>A0ACC3DY91_9PEZI</name>
<gene>
    <name evidence="1" type="ORF">LTS18_003691</name>
</gene>